<proteinExistence type="predicted"/>
<gene>
    <name evidence="5" type="ORF">EDD27_7599</name>
</gene>
<reference evidence="5 6" key="1">
    <citation type="submission" date="2019-01" db="EMBL/GenBank/DDBJ databases">
        <title>Sequencing the genomes of 1000 actinobacteria strains.</title>
        <authorList>
            <person name="Klenk H.-P."/>
        </authorList>
    </citation>
    <scope>NUCLEOTIDE SEQUENCE [LARGE SCALE GENOMIC DNA]</scope>
    <source>
        <strain evidence="5 6">DSM 43925</strain>
    </source>
</reference>
<evidence type="ECO:0008006" key="7">
    <source>
        <dbReference type="Google" id="ProtNLM"/>
    </source>
</evidence>
<protein>
    <recommendedName>
        <fullName evidence="7">Metalloprotease</fullName>
    </recommendedName>
</protein>
<dbReference type="Pfam" id="PF04228">
    <property type="entry name" value="Zn_peptidase"/>
    <property type="match status" value="1"/>
</dbReference>
<dbReference type="AlphaFoldDB" id="A0A438MGZ4"/>
<dbReference type="InterPro" id="IPR007343">
    <property type="entry name" value="Uncharacterised_pept_Zn_put"/>
</dbReference>
<evidence type="ECO:0000256" key="2">
    <source>
        <dbReference type="ARBA" id="ARBA00022692"/>
    </source>
</evidence>
<keyword evidence="3" id="KW-1133">Transmembrane helix</keyword>
<dbReference type="GO" id="GO:0016020">
    <property type="term" value="C:membrane"/>
    <property type="evidence" value="ECO:0007669"/>
    <property type="project" value="UniProtKB-SubCell"/>
</dbReference>
<dbReference type="PANTHER" id="PTHR30168">
    <property type="entry name" value="PUTATIVE MEMBRANE PROTEIN YPFJ"/>
    <property type="match status" value="1"/>
</dbReference>
<evidence type="ECO:0000313" key="5">
    <source>
        <dbReference type="EMBL" id="RVX44848.1"/>
    </source>
</evidence>
<evidence type="ECO:0000313" key="6">
    <source>
        <dbReference type="Proteomes" id="UP000284824"/>
    </source>
</evidence>
<evidence type="ECO:0000256" key="4">
    <source>
        <dbReference type="ARBA" id="ARBA00023136"/>
    </source>
</evidence>
<evidence type="ECO:0000256" key="3">
    <source>
        <dbReference type="ARBA" id="ARBA00022989"/>
    </source>
</evidence>
<organism evidence="5 6">
    <name type="scientific">Nonomuraea polychroma</name>
    <dbReference type="NCBI Taxonomy" id="46176"/>
    <lineage>
        <taxon>Bacteria</taxon>
        <taxon>Bacillati</taxon>
        <taxon>Actinomycetota</taxon>
        <taxon>Actinomycetes</taxon>
        <taxon>Streptosporangiales</taxon>
        <taxon>Streptosporangiaceae</taxon>
        <taxon>Nonomuraea</taxon>
    </lineage>
</organism>
<name>A0A438MGZ4_9ACTN</name>
<sequence length="293" mass="32489">MPSSLEPGTDNTLAERIELDLALLTAGALFSRVVKLLKSAALACVLTASIAVMAPTAAAAYPVKDPKLTKNPLYEAGALPTTTCAESELKRNNLTLARAYLDAVVACLETAWEQHLTNAGLSYEKVKVRHMNRIPKNYCGFDVGKEDSQAWYCGRNGTLVFQLGKGWLDNPYDLWLFNTASSLYGYHVQKLVGISAAYDKLRYRNRTEYDEQERRQSLQSECLGGVFMKSVWPIEGRTTNDWNELLDIVQGDEPGERRWFGKTSTVKSWMRRGFASGDPGSCNTWAAPSSKVA</sequence>
<dbReference type="PANTHER" id="PTHR30168:SF0">
    <property type="entry name" value="INNER MEMBRANE PROTEIN"/>
    <property type="match status" value="1"/>
</dbReference>
<dbReference type="EMBL" id="SAUN01000001">
    <property type="protein sequence ID" value="RVX44848.1"/>
    <property type="molecule type" value="Genomic_DNA"/>
</dbReference>
<keyword evidence="6" id="KW-1185">Reference proteome</keyword>
<comment type="subcellular location">
    <subcellularLocation>
        <location evidence="1">Membrane</location>
        <topology evidence="1">Single-pass membrane protein</topology>
    </subcellularLocation>
</comment>
<dbReference type="Proteomes" id="UP000284824">
    <property type="component" value="Unassembled WGS sequence"/>
</dbReference>
<keyword evidence="2" id="KW-0812">Transmembrane</keyword>
<evidence type="ECO:0000256" key="1">
    <source>
        <dbReference type="ARBA" id="ARBA00004167"/>
    </source>
</evidence>
<keyword evidence="4" id="KW-0472">Membrane</keyword>
<accession>A0A438MGZ4</accession>
<comment type="caution">
    <text evidence="5">The sequence shown here is derived from an EMBL/GenBank/DDBJ whole genome shotgun (WGS) entry which is preliminary data.</text>
</comment>